<evidence type="ECO:0000256" key="2">
    <source>
        <dbReference type="ARBA" id="ARBA00022448"/>
    </source>
</evidence>
<dbReference type="Proteomes" id="UP001597119">
    <property type="component" value="Unassembled WGS sequence"/>
</dbReference>
<name>A0ABD6CBD4_9EURY</name>
<dbReference type="InterPro" id="IPR000923">
    <property type="entry name" value="BlueCu_1"/>
</dbReference>
<evidence type="ECO:0000256" key="1">
    <source>
        <dbReference type="ARBA" id="ARBA00004370"/>
    </source>
</evidence>
<reference evidence="10 11" key="1">
    <citation type="journal article" date="2019" name="Int. J. Syst. Evol. Microbiol.">
        <title>The Global Catalogue of Microorganisms (GCM) 10K type strain sequencing project: providing services to taxonomists for standard genome sequencing and annotation.</title>
        <authorList>
            <consortium name="The Broad Institute Genomics Platform"/>
            <consortium name="The Broad Institute Genome Sequencing Center for Infectious Disease"/>
            <person name="Wu L."/>
            <person name="Ma J."/>
        </authorList>
    </citation>
    <scope>NUCLEOTIDE SEQUENCE [LARGE SCALE GENOMIC DNA]</scope>
    <source>
        <strain evidence="10 11">CGMCC 1.12125</strain>
    </source>
</reference>
<dbReference type="Pfam" id="PF00127">
    <property type="entry name" value="Copper-bind"/>
    <property type="match status" value="1"/>
</dbReference>
<evidence type="ECO:0000256" key="3">
    <source>
        <dbReference type="ARBA" id="ARBA00022723"/>
    </source>
</evidence>
<feature type="binding site" evidence="7">
    <location>
        <position position="148"/>
    </location>
    <ligand>
        <name>Cu cation</name>
        <dbReference type="ChEBI" id="CHEBI:23378"/>
    </ligand>
</feature>
<keyword evidence="11" id="KW-1185">Reference proteome</keyword>
<evidence type="ECO:0000256" key="5">
    <source>
        <dbReference type="ARBA" id="ARBA00023008"/>
    </source>
</evidence>
<dbReference type="InterPro" id="IPR017533">
    <property type="entry name" value="Halocyanin"/>
</dbReference>
<comment type="cofactor">
    <cofactor evidence="7">
        <name>Cu(2+)</name>
        <dbReference type="ChEBI" id="CHEBI:29036"/>
    </cofactor>
    <text evidence="7">The crystal structure with reduced Cu(1+) has also been determined.</text>
</comment>
<feature type="binding site" evidence="7">
    <location>
        <position position="112"/>
    </location>
    <ligand>
        <name>Cu cation</name>
        <dbReference type="ChEBI" id="CHEBI:23378"/>
    </ligand>
</feature>
<dbReference type="PANTHER" id="PTHR34192:SF10">
    <property type="entry name" value="PLASTOCYANIN MAJOR ISOFORM, CHLOROPLASTIC-RELATED"/>
    <property type="match status" value="1"/>
</dbReference>
<keyword evidence="2" id="KW-0813">Transport</keyword>
<feature type="compositionally biased region" description="Low complexity" evidence="8">
    <location>
        <begin position="25"/>
        <end position="38"/>
    </location>
</feature>
<dbReference type="NCBIfam" id="TIGR03102">
    <property type="entry name" value="halo_cynanin"/>
    <property type="match status" value="1"/>
</dbReference>
<comment type="subcellular location">
    <subcellularLocation>
        <location evidence="1">Membrane</location>
    </subcellularLocation>
</comment>
<evidence type="ECO:0000256" key="8">
    <source>
        <dbReference type="SAM" id="MobiDB-lite"/>
    </source>
</evidence>
<evidence type="ECO:0000256" key="7">
    <source>
        <dbReference type="PIRSR" id="PIRSR602387-1"/>
    </source>
</evidence>
<protein>
    <submittedName>
        <fullName evidence="10">Halocyanin domain-containing protein</fullName>
    </submittedName>
</protein>
<keyword evidence="3 7" id="KW-0479">Metal-binding</keyword>
<dbReference type="PRINTS" id="PR00157">
    <property type="entry name" value="PLASTOCYANIN"/>
</dbReference>
<feature type="binding site" evidence="7">
    <location>
        <position position="151"/>
    </location>
    <ligand>
        <name>Cu cation</name>
        <dbReference type="ChEBI" id="CHEBI:23378"/>
    </ligand>
</feature>
<dbReference type="RefSeq" id="WP_247373536.1">
    <property type="nucleotide sequence ID" value="NZ_JALLGV010000001.1"/>
</dbReference>
<dbReference type="Gene3D" id="2.60.40.420">
    <property type="entry name" value="Cupredoxins - blue copper proteins"/>
    <property type="match status" value="1"/>
</dbReference>
<comment type="caution">
    <text evidence="10">The sequence shown here is derived from an EMBL/GenBank/DDBJ whole genome shotgun (WGS) entry which is preliminary data.</text>
</comment>
<dbReference type="CDD" id="cd04220">
    <property type="entry name" value="Halocyanin"/>
    <property type="match status" value="1"/>
</dbReference>
<dbReference type="GO" id="GO:0046872">
    <property type="term" value="F:metal ion binding"/>
    <property type="evidence" value="ECO:0007669"/>
    <property type="project" value="UniProtKB-KW"/>
</dbReference>
<dbReference type="AlphaFoldDB" id="A0ABD6CBD4"/>
<sequence>MDRRNFVRGVGVLTITGGLAGCSEGSNSGDSNNGDTTTEGGSAEMVSAPSEVSSYLDGAIGFDGDMADHTGKDSVEVQVGVGQGGLGFGPAAIKVSPGTTVTWVWTGDGGAHNVVAESEAFDSGTSEAGAGVTFEHTFEESGTETYYCNPHKVSGMKGAVVVASE</sequence>
<dbReference type="SUPFAM" id="SSF49503">
    <property type="entry name" value="Cupredoxins"/>
    <property type="match status" value="1"/>
</dbReference>
<keyword evidence="4" id="KW-0249">Electron transport</keyword>
<gene>
    <name evidence="10" type="ORF">ACFR9U_10600</name>
</gene>
<evidence type="ECO:0000259" key="9">
    <source>
        <dbReference type="Pfam" id="PF00127"/>
    </source>
</evidence>
<dbReference type="InterPro" id="IPR008972">
    <property type="entry name" value="Cupredoxin"/>
</dbReference>
<feature type="binding site" evidence="7">
    <location>
        <position position="156"/>
    </location>
    <ligand>
        <name>Cu cation</name>
        <dbReference type="ChEBI" id="CHEBI:23378"/>
    </ligand>
</feature>
<dbReference type="EMBL" id="JBHUDJ010000003">
    <property type="protein sequence ID" value="MFD1587435.1"/>
    <property type="molecule type" value="Genomic_DNA"/>
</dbReference>
<dbReference type="PANTHER" id="PTHR34192">
    <property type="entry name" value="PLASTOCYANIN MAJOR ISOFORM, CHLOROPLASTIC-RELATED"/>
    <property type="match status" value="1"/>
</dbReference>
<dbReference type="GO" id="GO:0016020">
    <property type="term" value="C:membrane"/>
    <property type="evidence" value="ECO:0007669"/>
    <property type="project" value="UniProtKB-SubCell"/>
</dbReference>
<keyword evidence="5 7" id="KW-0186">Copper</keyword>
<proteinExistence type="predicted"/>
<feature type="region of interest" description="Disordered" evidence="8">
    <location>
        <begin position="21"/>
        <end position="50"/>
    </location>
</feature>
<dbReference type="InterPro" id="IPR002387">
    <property type="entry name" value="Plastocyanin"/>
</dbReference>
<organism evidence="10 11">
    <name type="scientific">Halorientalis brevis</name>
    <dbReference type="NCBI Taxonomy" id="1126241"/>
    <lineage>
        <taxon>Archaea</taxon>
        <taxon>Methanobacteriati</taxon>
        <taxon>Methanobacteriota</taxon>
        <taxon>Stenosarchaea group</taxon>
        <taxon>Halobacteria</taxon>
        <taxon>Halobacteriales</taxon>
        <taxon>Haloarculaceae</taxon>
        <taxon>Halorientalis</taxon>
    </lineage>
</organism>
<evidence type="ECO:0000256" key="4">
    <source>
        <dbReference type="ARBA" id="ARBA00022982"/>
    </source>
</evidence>
<evidence type="ECO:0000313" key="10">
    <source>
        <dbReference type="EMBL" id="MFD1587435.1"/>
    </source>
</evidence>
<dbReference type="PROSITE" id="PS51257">
    <property type="entry name" value="PROKAR_LIPOPROTEIN"/>
    <property type="match status" value="1"/>
</dbReference>
<keyword evidence="6" id="KW-0472">Membrane</keyword>
<evidence type="ECO:0000313" key="11">
    <source>
        <dbReference type="Proteomes" id="UP001597119"/>
    </source>
</evidence>
<feature type="domain" description="Blue (type 1) copper" evidence="9">
    <location>
        <begin position="75"/>
        <end position="162"/>
    </location>
</feature>
<accession>A0ABD6CBD4</accession>
<evidence type="ECO:0000256" key="6">
    <source>
        <dbReference type="ARBA" id="ARBA00023136"/>
    </source>
</evidence>